<dbReference type="AlphaFoldDB" id="A0A1Y2C3W4"/>
<keyword evidence="3" id="KW-0677">Repeat</keyword>
<dbReference type="InterPro" id="IPR003591">
    <property type="entry name" value="Leu-rich_rpt_typical-subtyp"/>
</dbReference>
<evidence type="ECO:0000313" key="6">
    <source>
        <dbReference type="Proteomes" id="UP000193642"/>
    </source>
</evidence>
<dbReference type="PROSITE" id="PS50181">
    <property type="entry name" value="FBOX"/>
    <property type="match status" value="1"/>
</dbReference>
<keyword evidence="6" id="KW-1185">Reference proteome</keyword>
<dbReference type="EMBL" id="MCGO01000033">
    <property type="protein sequence ID" value="ORY40995.1"/>
    <property type="molecule type" value="Genomic_DNA"/>
</dbReference>
<dbReference type="SMART" id="SM00369">
    <property type="entry name" value="LRR_TYP"/>
    <property type="match status" value="4"/>
</dbReference>
<evidence type="ECO:0000256" key="2">
    <source>
        <dbReference type="ARBA" id="ARBA00022729"/>
    </source>
</evidence>
<evidence type="ECO:0000313" key="5">
    <source>
        <dbReference type="EMBL" id="ORY40995.1"/>
    </source>
</evidence>
<dbReference type="Pfam" id="PF23598">
    <property type="entry name" value="LRR_14"/>
    <property type="match status" value="1"/>
</dbReference>
<dbReference type="Proteomes" id="UP000193642">
    <property type="component" value="Unassembled WGS sequence"/>
</dbReference>
<evidence type="ECO:0000259" key="4">
    <source>
        <dbReference type="PROSITE" id="PS50181"/>
    </source>
</evidence>
<dbReference type="InterPro" id="IPR055414">
    <property type="entry name" value="LRR_R13L4/SHOC2-like"/>
</dbReference>
<dbReference type="InterPro" id="IPR036047">
    <property type="entry name" value="F-box-like_dom_sf"/>
</dbReference>
<dbReference type="Gene3D" id="3.80.10.10">
    <property type="entry name" value="Ribonuclease Inhibitor"/>
    <property type="match status" value="1"/>
</dbReference>
<name>A0A1Y2C3W4_9FUNG</name>
<sequence>MIPPLLNSAHDGSNGNDCATFNTSINLPIEIICRILSFLPPLSCLALKRLCKTLDKHISSASFAFQNLSCILPNNIRSRNTVEKPFEEWDALYFQLPDTYQRSYNLICWKHLKRWVWTSPESVEESGVCLMTVIPKSIGLLTHLTHLILENCGLVDILPIELMHLTNLRVLSLCDNALTGHIPDELGDLVNLEKLNFGCNSIEGPIPATIASLTNLTHLLLHNNRLTSLIPKCIGHLVQLREVYLYNNQLSGRIPRELRHLVHLIRIHADNNHLTGPVPVEMIEFEYLEECDFRNNNGVYCTQYFQQLRY</sequence>
<dbReference type="InterPro" id="IPR032675">
    <property type="entry name" value="LRR_dom_sf"/>
</dbReference>
<gene>
    <name evidence="5" type="ORF">BCR33DRAFT_719098</name>
</gene>
<feature type="domain" description="F-box" evidence="4">
    <location>
        <begin position="21"/>
        <end position="68"/>
    </location>
</feature>
<protein>
    <submittedName>
        <fullName evidence="5">L domain-like protein</fullName>
    </submittedName>
</protein>
<proteinExistence type="predicted"/>
<dbReference type="STRING" id="329046.A0A1Y2C3W4"/>
<dbReference type="OrthoDB" id="676979at2759"/>
<accession>A0A1Y2C3W4</accession>
<reference evidence="5 6" key="1">
    <citation type="submission" date="2016-07" db="EMBL/GenBank/DDBJ databases">
        <title>Pervasive Adenine N6-methylation of Active Genes in Fungi.</title>
        <authorList>
            <consortium name="DOE Joint Genome Institute"/>
            <person name="Mondo S.J."/>
            <person name="Dannebaum R.O."/>
            <person name="Kuo R.C."/>
            <person name="Labutti K."/>
            <person name="Haridas S."/>
            <person name="Kuo A."/>
            <person name="Salamov A."/>
            <person name="Ahrendt S.R."/>
            <person name="Lipzen A."/>
            <person name="Sullivan W."/>
            <person name="Andreopoulos W.B."/>
            <person name="Clum A."/>
            <person name="Lindquist E."/>
            <person name="Daum C."/>
            <person name="Ramamoorthy G.K."/>
            <person name="Gryganskyi A."/>
            <person name="Culley D."/>
            <person name="Magnuson J.K."/>
            <person name="James T.Y."/>
            <person name="O'Malley M.A."/>
            <person name="Stajich J.E."/>
            <person name="Spatafora J.W."/>
            <person name="Visel A."/>
            <person name="Grigoriev I.V."/>
        </authorList>
    </citation>
    <scope>NUCLEOTIDE SEQUENCE [LARGE SCALE GENOMIC DNA]</scope>
    <source>
        <strain evidence="5 6">JEL800</strain>
    </source>
</reference>
<dbReference type="CDD" id="cd09917">
    <property type="entry name" value="F-box_SF"/>
    <property type="match status" value="1"/>
</dbReference>
<keyword evidence="2" id="KW-0732">Signal</keyword>
<dbReference type="FunFam" id="3.80.10.10:FF:000383">
    <property type="entry name" value="Leucine-rich repeat receptor protein kinase EMS1"/>
    <property type="match status" value="1"/>
</dbReference>
<dbReference type="SUPFAM" id="SSF81383">
    <property type="entry name" value="F-box domain"/>
    <property type="match status" value="1"/>
</dbReference>
<evidence type="ECO:0000256" key="1">
    <source>
        <dbReference type="ARBA" id="ARBA00022614"/>
    </source>
</evidence>
<dbReference type="Pfam" id="PF00646">
    <property type="entry name" value="F-box"/>
    <property type="match status" value="1"/>
</dbReference>
<dbReference type="SUPFAM" id="SSF52058">
    <property type="entry name" value="L domain-like"/>
    <property type="match status" value="1"/>
</dbReference>
<comment type="caution">
    <text evidence="5">The sequence shown here is derived from an EMBL/GenBank/DDBJ whole genome shotgun (WGS) entry which is preliminary data.</text>
</comment>
<evidence type="ECO:0000256" key="3">
    <source>
        <dbReference type="ARBA" id="ARBA00022737"/>
    </source>
</evidence>
<dbReference type="PANTHER" id="PTHR47988">
    <property type="entry name" value="SOMATIC EMBRYOGENESIS RECEPTOR KINASE 1"/>
    <property type="match status" value="1"/>
</dbReference>
<organism evidence="5 6">
    <name type="scientific">Rhizoclosmatium globosum</name>
    <dbReference type="NCBI Taxonomy" id="329046"/>
    <lineage>
        <taxon>Eukaryota</taxon>
        <taxon>Fungi</taxon>
        <taxon>Fungi incertae sedis</taxon>
        <taxon>Chytridiomycota</taxon>
        <taxon>Chytridiomycota incertae sedis</taxon>
        <taxon>Chytridiomycetes</taxon>
        <taxon>Chytridiales</taxon>
        <taxon>Chytriomycetaceae</taxon>
        <taxon>Rhizoclosmatium</taxon>
    </lineage>
</organism>
<keyword evidence="1" id="KW-0433">Leucine-rich repeat</keyword>
<dbReference type="InterPro" id="IPR001810">
    <property type="entry name" value="F-box_dom"/>
</dbReference>